<evidence type="ECO:0000313" key="1">
    <source>
        <dbReference type="EMBL" id="OYQ97011.1"/>
    </source>
</evidence>
<evidence type="ECO:0000313" key="2">
    <source>
        <dbReference type="Proteomes" id="UP000215827"/>
    </source>
</evidence>
<accession>A0AA44NHB2</accession>
<comment type="caution">
    <text evidence="1">The sequence shown here is derived from an EMBL/GenBank/DDBJ whole genome shotgun (WGS) entry which is preliminary data.</text>
</comment>
<reference evidence="1 2" key="1">
    <citation type="submission" date="2017-04" db="EMBL/GenBank/DDBJ databases">
        <title>Emergence of KPC-2-producing Citrobacter isolates from sediments of a Chinese river.</title>
        <authorList>
            <person name="Zheng B."/>
        </authorList>
    </citation>
    <scope>NUCLEOTIDE SEQUENCE [LARGE SCALE GENOMIC DNA]</scope>
    <source>
        <strain evidence="1 2">C191</strain>
    </source>
</reference>
<sequence>MKIRLFIETKEVMLPLQMSNFIQGMDGVVNILFTCSDKLSGKWLGENSNLVLKYNESTLLSALDKISQVLIKHSESPRV</sequence>
<name>A0AA44NHB2_CITFR</name>
<proteinExistence type="predicted"/>
<dbReference type="Proteomes" id="UP000215827">
    <property type="component" value="Unassembled WGS sequence"/>
</dbReference>
<gene>
    <name evidence="1" type="ORF">B9P89_23890</name>
</gene>
<protein>
    <submittedName>
        <fullName evidence="1">Uncharacterized protein</fullName>
    </submittedName>
</protein>
<organism evidence="1 2">
    <name type="scientific">Citrobacter freundii</name>
    <dbReference type="NCBI Taxonomy" id="546"/>
    <lineage>
        <taxon>Bacteria</taxon>
        <taxon>Pseudomonadati</taxon>
        <taxon>Pseudomonadota</taxon>
        <taxon>Gammaproteobacteria</taxon>
        <taxon>Enterobacterales</taxon>
        <taxon>Enterobacteriaceae</taxon>
        <taxon>Citrobacter</taxon>
        <taxon>Citrobacter freundii complex</taxon>
    </lineage>
</organism>
<dbReference type="EMBL" id="NEFA01000042">
    <property type="protein sequence ID" value="OYQ97011.1"/>
    <property type="molecule type" value="Genomic_DNA"/>
</dbReference>
<dbReference type="AlphaFoldDB" id="A0AA44NHB2"/>